<feature type="region of interest" description="Disordered" evidence="8">
    <location>
        <begin position="392"/>
        <end position="604"/>
    </location>
</feature>
<protein>
    <submittedName>
        <fullName evidence="11">Sporulation-specific protein 75</fullName>
    </submittedName>
</protein>
<evidence type="ECO:0000256" key="9">
    <source>
        <dbReference type="SAM" id="Phobius"/>
    </source>
</evidence>
<dbReference type="PANTHER" id="PTHR13018:SF20">
    <property type="entry name" value="SPORULATION-SPECIFIC PROTEIN 75"/>
    <property type="match status" value="1"/>
</dbReference>
<dbReference type="PANTHER" id="PTHR13018">
    <property type="entry name" value="PROBABLE MEMBRANE PROTEIN DUF221-RELATED"/>
    <property type="match status" value="1"/>
</dbReference>
<feature type="compositionally biased region" description="Polar residues" evidence="8">
    <location>
        <begin position="490"/>
        <end position="509"/>
    </location>
</feature>
<dbReference type="Pfam" id="PF12621">
    <property type="entry name" value="PHM7_ext"/>
    <property type="match status" value="1"/>
</dbReference>
<keyword evidence="7" id="KW-0694">RNA-binding</keyword>
<dbReference type="InterPro" id="IPR003864">
    <property type="entry name" value="CSC1/OSCA1-like_7TM"/>
</dbReference>
<dbReference type="Proteomes" id="UP001172684">
    <property type="component" value="Unassembled WGS sequence"/>
</dbReference>
<evidence type="ECO:0000256" key="7">
    <source>
        <dbReference type="PROSITE-ProRule" id="PRU00176"/>
    </source>
</evidence>
<evidence type="ECO:0000256" key="8">
    <source>
        <dbReference type="SAM" id="MobiDB-lite"/>
    </source>
</evidence>
<gene>
    <name evidence="11" type="primary">SPO75</name>
    <name evidence="11" type="ORF">H2201_005779</name>
</gene>
<feature type="transmembrane region" description="Helical" evidence="9">
    <location>
        <begin position="1007"/>
        <end position="1028"/>
    </location>
</feature>
<comment type="similarity">
    <text evidence="2">Belongs to the CSC1 (TC 1.A.17) family.</text>
</comment>
<feature type="compositionally biased region" description="Polar residues" evidence="8">
    <location>
        <begin position="405"/>
        <end position="433"/>
    </location>
</feature>
<dbReference type="Pfam" id="PF02714">
    <property type="entry name" value="RSN1_7TM"/>
    <property type="match status" value="1"/>
</dbReference>
<keyword evidence="3" id="KW-0813">Transport</keyword>
<feature type="compositionally biased region" description="Polar residues" evidence="8">
    <location>
        <begin position="464"/>
        <end position="476"/>
    </location>
</feature>
<keyword evidence="12" id="KW-1185">Reference proteome</keyword>
<feature type="compositionally biased region" description="Polar residues" evidence="8">
    <location>
        <begin position="575"/>
        <end position="597"/>
    </location>
</feature>
<dbReference type="PROSITE" id="PS50102">
    <property type="entry name" value="RRM"/>
    <property type="match status" value="1"/>
</dbReference>
<feature type="transmembrane region" description="Helical" evidence="9">
    <location>
        <begin position="166"/>
        <end position="185"/>
    </location>
</feature>
<dbReference type="SUPFAM" id="SSF54928">
    <property type="entry name" value="RNA-binding domain, RBD"/>
    <property type="match status" value="1"/>
</dbReference>
<feature type="compositionally biased region" description="Low complexity" evidence="8">
    <location>
        <begin position="1148"/>
        <end position="1164"/>
    </location>
</feature>
<reference evidence="11" key="1">
    <citation type="submission" date="2022-10" db="EMBL/GenBank/DDBJ databases">
        <title>Culturing micro-colonial fungi from biological soil crusts in the Mojave desert and describing Neophaeococcomyces mojavensis, and introducing the new genera and species Taxawa tesnikishii.</title>
        <authorList>
            <person name="Kurbessoian T."/>
            <person name="Stajich J.E."/>
        </authorList>
    </citation>
    <scope>NUCLEOTIDE SEQUENCE</scope>
    <source>
        <strain evidence="11">TK_1</strain>
    </source>
</reference>
<evidence type="ECO:0000313" key="11">
    <source>
        <dbReference type="EMBL" id="KAJ9663108.1"/>
    </source>
</evidence>
<feature type="transmembrane region" description="Helical" evidence="9">
    <location>
        <begin position="38"/>
        <end position="59"/>
    </location>
</feature>
<evidence type="ECO:0000313" key="12">
    <source>
        <dbReference type="Proteomes" id="UP001172684"/>
    </source>
</evidence>
<evidence type="ECO:0000256" key="2">
    <source>
        <dbReference type="ARBA" id="ARBA00007779"/>
    </source>
</evidence>
<feature type="transmembrane region" description="Helical" evidence="9">
    <location>
        <begin position="867"/>
        <end position="896"/>
    </location>
</feature>
<dbReference type="Pfam" id="PF13967">
    <property type="entry name" value="RSN1_TM"/>
    <property type="match status" value="1"/>
</dbReference>
<accession>A0ABQ9NNX7</accession>
<dbReference type="InterPro" id="IPR045122">
    <property type="entry name" value="Csc1-like"/>
</dbReference>
<evidence type="ECO:0000256" key="6">
    <source>
        <dbReference type="ARBA" id="ARBA00023136"/>
    </source>
</evidence>
<feature type="transmembrane region" description="Helical" evidence="9">
    <location>
        <begin position="728"/>
        <end position="752"/>
    </location>
</feature>
<feature type="region of interest" description="Disordered" evidence="8">
    <location>
        <begin position="276"/>
        <end position="326"/>
    </location>
</feature>
<feature type="domain" description="RRM" evidence="10">
    <location>
        <begin position="211"/>
        <end position="297"/>
    </location>
</feature>
<feature type="transmembrane region" description="Helical" evidence="9">
    <location>
        <begin position="942"/>
        <end position="960"/>
    </location>
</feature>
<feature type="transmembrane region" description="Helical" evidence="9">
    <location>
        <begin position="772"/>
        <end position="798"/>
    </location>
</feature>
<keyword evidence="5 9" id="KW-1133">Transmembrane helix</keyword>
<evidence type="ECO:0000256" key="4">
    <source>
        <dbReference type="ARBA" id="ARBA00022692"/>
    </source>
</evidence>
<evidence type="ECO:0000256" key="1">
    <source>
        <dbReference type="ARBA" id="ARBA00004127"/>
    </source>
</evidence>
<comment type="caution">
    <text evidence="11">The sequence shown here is derived from an EMBL/GenBank/DDBJ whole genome shotgun (WGS) entry which is preliminary data.</text>
</comment>
<feature type="transmembrane region" description="Helical" evidence="9">
    <location>
        <begin position="981"/>
        <end position="1001"/>
    </location>
</feature>
<sequence>MALITADNLISRQSIQTDPFDIVAGTTTKTEGLSWEGFVAAISTSFILFIVQVTLFYVLRRPRTGLSAPKTFLVTDRELVPSPPDGFIAWLKPIFRTPSKEFIEKNGLDAYMFLRFIRMLLRITVPLACIILPILLPINYYGGNDEATGLDQLAWAHVGEDQTQRYWAHLLLACLVVIWTCYVCWEEIRRFVRLRQFWMTSPHHRIRASATTVLISNVPRKWLTERALRDLFDAYGDVRNIWINRNYDELEEKVLKRNNLARGLEKAETELIRNAKRQSIKAQEQEAKQAGIKKTRKEKKQDQAEATAAGERMANQSGHSSGDPHQAHTIAEILGGVTVRARSSSTSSEERRGLRMIPLVGQGFGAVEQGIGLVGQGVNKLGRAVASNVVGGFNGVRGVFDPRQRPSNQEPETQQSSGPAGPMQPSTTNSGSLGHQYDGQYGGLNPRPGNGDLSMNPYMEHSGSRTMNYASGTGDISTCEAGPGSGAVHPSTQNSLPAPSQADNGTAHTPQKPRRRFFGHTGRGTADFPSPQPAREDDEFPLTVRSPTIPSTLNSPTSPQNTIGGPDEYALRSGSHYQDPTIQQEKPKQTHITSSSDNYEEADEDAVWRRYIKPKDRETMRMDRFHWSWLPDWLPSTGRKVDKIYYLRAEVAKLNQEIERDQQESEKFPLMNSAFIQFYAQASAHMACQSIAHHRPNMMDPRMVELDPGDVRWSNLSLVWWQRKLRSVAVFTILLGITILYAIPMGFIGLLSQFSTLADNISWLRWLEDIPVWLTSVLQGALPPLLATLFLVFLPMLFRLLIRWSGAPTGTLTELSLQGYWFTFLFIVYVIVISLSSGLTSTVQSLIEEPYSTPGVLAQNLPKASNYFFTYLLLQCFGITSGTLAQIPSLLNHFLWGKMFDSTAREKFNRKITLQPIPWGSFFPIYTVIGCITIIYSVIAPLVLIFSTLTFCIFWVVYRYEVMYVYRFMVDSGGRFFPRAVNQLFTGIYVFEICLIGLFFLVRNREGNVVCVPHAVIMIVFLVGTVLFQIQLNRFFGELILYMPVTMEDEAAARLKEYEVTHEDQPLNRADQEGGDVEAVLKQRDKKEQEEEKVMEDIEMKEIEKRRSHDNTSRLRGESAEREIALNPTSAVPTAHRQPLASDNDATASNPLASYPPASPSPQSQHHHQTPAARRLSHLTNRLTAIHAIPDVEAQHSIATHLFSGYNDELEDFTPEERNKLVQQAFLHPAIKAKRPAVWIPQDGLGVTEDEIRRTEEGYQGRIWVSSAFCAVKTVGRRRKVKVEFSRPPPDWDELEFIKL</sequence>
<dbReference type="Pfam" id="PF14703">
    <property type="entry name" value="PHM7_cyt"/>
    <property type="match status" value="2"/>
</dbReference>
<dbReference type="InterPro" id="IPR022257">
    <property type="entry name" value="PHM7_ext"/>
</dbReference>
<feature type="region of interest" description="Disordered" evidence="8">
    <location>
        <begin position="1082"/>
        <end position="1174"/>
    </location>
</feature>
<feature type="compositionally biased region" description="Polar residues" evidence="8">
    <location>
        <begin position="545"/>
        <end position="563"/>
    </location>
</feature>
<dbReference type="InterPro" id="IPR000504">
    <property type="entry name" value="RRM_dom"/>
</dbReference>
<dbReference type="InterPro" id="IPR027815">
    <property type="entry name" value="CSC1/OSCA1-like_cyt"/>
</dbReference>
<evidence type="ECO:0000259" key="10">
    <source>
        <dbReference type="PROSITE" id="PS50102"/>
    </source>
</evidence>
<dbReference type="EMBL" id="JAPDRL010000045">
    <property type="protein sequence ID" value="KAJ9663108.1"/>
    <property type="molecule type" value="Genomic_DNA"/>
</dbReference>
<comment type="subcellular location">
    <subcellularLocation>
        <location evidence="1">Endomembrane system</location>
        <topology evidence="1">Multi-pass membrane protein</topology>
    </subcellularLocation>
</comment>
<keyword evidence="4 9" id="KW-0812">Transmembrane</keyword>
<proteinExistence type="inferred from homology"/>
<feature type="transmembrane region" description="Helical" evidence="9">
    <location>
        <begin position="120"/>
        <end position="141"/>
    </location>
</feature>
<name>A0ABQ9NNX7_9PEZI</name>
<feature type="compositionally biased region" description="Basic and acidic residues" evidence="8">
    <location>
        <begin position="1082"/>
        <end position="1124"/>
    </location>
</feature>
<feature type="transmembrane region" description="Helical" evidence="9">
    <location>
        <begin position="819"/>
        <end position="847"/>
    </location>
</feature>
<organism evidence="11 12">
    <name type="scientific">Coniosporium apollinis</name>
    <dbReference type="NCBI Taxonomy" id="61459"/>
    <lineage>
        <taxon>Eukaryota</taxon>
        <taxon>Fungi</taxon>
        <taxon>Dikarya</taxon>
        <taxon>Ascomycota</taxon>
        <taxon>Pezizomycotina</taxon>
        <taxon>Dothideomycetes</taxon>
        <taxon>Dothideomycetes incertae sedis</taxon>
        <taxon>Coniosporium</taxon>
    </lineage>
</organism>
<dbReference type="InterPro" id="IPR032880">
    <property type="entry name" value="CSC1/OSCA1-like_N"/>
</dbReference>
<dbReference type="InterPro" id="IPR035979">
    <property type="entry name" value="RBD_domain_sf"/>
</dbReference>
<keyword evidence="6 9" id="KW-0472">Membrane</keyword>
<evidence type="ECO:0000256" key="3">
    <source>
        <dbReference type="ARBA" id="ARBA00022448"/>
    </source>
</evidence>
<evidence type="ECO:0000256" key="5">
    <source>
        <dbReference type="ARBA" id="ARBA00022989"/>
    </source>
</evidence>